<dbReference type="eggNOG" id="arCOG05666">
    <property type="taxonomic scope" value="Archaea"/>
</dbReference>
<dbReference type="GeneID" id="10361445"/>
<accession>F2L4G0</accession>
<dbReference type="Pfam" id="PF12850">
    <property type="entry name" value="Metallophos_2"/>
    <property type="match status" value="1"/>
</dbReference>
<dbReference type="AlphaFoldDB" id="F2L4G0"/>
<name>F2L4G0_THEU7</name>
<dbReference type="Proteomes" id="UP000008138">
    <property type="component" value="Chromosome"/>
</dbReference>
<evidence type="ECO:0000259" key="1">
    <source>
        <dbReference type="Pfam" id="PF12850"/>
    </source>
</evidence>
<dbReference type="InterPro" id="IPR029052">
    <property type="entry name" value="Metallo-depent_PP-like"/>
</dbReference>
<reference evidence="2 3" key="1">
    <citation type="journal article" date="2011" name="J. Bacteriol.">
        <title>Complete genome sequence of the thermoacidophilic crenarchaeon Thermoproteus uzoniensis 768-20.</title>
        <authorList>
            <person name="Mardanov A.V."/>
            <person name="Gumerov V.M."/>
            <person name="Beletsky A.V."/>
            <person name="Prokofeva M.I."/>
            <person name="Bonch-Osmolovskaya E.A."/>
            <person name="Ravin N.V."/>
            <person name="Skryabin K.G."/>
        </authorList>
    </citation>
    <scope>NUCLEOTIDE SEQUENCE [LARGE SCALE GENOMIC DNA]</scope>
    <source>
        <strain evidence="2 3">768-20</strain>
    </source>
</reference>
<keyword evidence="3" id="KW-1185">Reference proteome</keyword>
<dbReference type="RefSeq" id="WP_013680727.1">
    <property type="nucleotide sequence ID" value="NC_015315.1"/>
</dbReference>
<dbReference type="SUPFAM" id="SSF56300">
    <property type="entry name" value="Metallo-dependent phosphatases"/>
    <property type="match status" value="1"/>
</dbReference>
<dbReference type="InterPro" id="IPR024654">
    <property type="entry name" value="Calcineurin-like_PHP_lpxH"/>
</dbReference>
<dbReference type="EMBL" id="CP002590">
    <property type="protein sequence ID" value="AEA13392.1"/>
    <property type="molecule type" value="Genomic_DNA"/>
</dbReference>
<feature type="domain" description="Calcineurin-like phosphoesterase" evidence="1">
    <location>
        <begin position="2"/>
        <end position="176"/>
    </location>
</feature>
<proteinExistence type="predicted"/>
<organism evidence="2 3">
    <name type="scientific">Thermoproteus uzoniensis (strain 768-20)</name>
    <dbReference type="NCBI Taxonomy" id="999630"/>
    <lineage>
        <taxon>Archaea</taxon>
        <taxon>Thermoproteota</taxon>
        <taxon>Thermoprotei</taxon>
        <taxon>Thermoproteales</taxon>
        <taxon>Thermoproteaceae</taxon>
        <taxon>Thermoproteus</taxon>
    </lineage>
</organism>
<reference key="2">
    <citation type="submission" date="2011-03" db="EMBL/GenBank/DDBJ databases">
        <title>Complete genome sequence of the thermoacidophilic crenarchaeon Thermoproteus uzoniensis 768-20.</title>
        <authorList>
            <person name="Mardanov A.V."/>
            <person name="Gumerov V.M."/>
            <person name="Beletsky A.V."/>
            <person name="Prokofeva M.I."/>
            <person name="Bonch-Osmolovskaya E.A."/>
            <person name="Ravin N.V."/>
            <person name="Skryabin K.G."/>
        </authorList>
    </citation>
    <scope>NUCLEOTIDE SEQUENCE</scope>
    <source>
        <strain>768-20</strain>
    </source>
</reference>
<evidence type="ECO:0000313" key="3">
    <source>
        <dbReference type="Proteomes" id="UP000008138"/>
    </source>
</evidence>
<dbReference type="OrthoDB" id="28355at2157"/>
<protein>
    <recommendedName>
        <fullName evidence="1">Calcineurin-like phosphoesterase domain-containing protein</fullName>
    </recommendedName>
</protein>
<evidence type="ECO:0000313" key="2">
    <source>
        <dbReference type="EMBL" id="AEA13392.1"/>
    </source>
</evidence>
<dbReference type="HOGENOM" id="CLU_1381455_0_0_2"/>
<dbReference type="Gene3D" id="3.60.21.10">
    <property type="match status" value="1"/>
</dbReference>
<dbReference type="KEGG" id="tuz:TUZN_1933"/>
<sequence>MLVLSDIHIGSRSSLIGELRRCLSGVQVDVLAIAGDLFEDEHRRVGRDEATKLFRRLLAVLSVRPKMLVASLSSSSHDPIVGHYADMIDGVEVFACNCPISLNYGGERMVITHGDIAVGDGIIAYIIDRIRPGTVGRWAKRKLGLPKDVWLIYGHSHVPYLNVDERILNPGSWKIYGIRRARGAVYEMPSAKPFCEPDL</sequence>
<gene>
    <name evidence="2" type="ordered locus">TUZN_1933</name>
</gene>